<feature type="transmembrane region" description="Helical" evidence="1">
    <location>
        <begin position="39"/>
        <end position="60"/>
    </location>
</feature>
<keyword evidence="1" id="KW-0472">Membrane</keyword>
<keyword evidence="3" id="KW-1185">Reference proteome</keyword>
<evidence type="ECO:0000313" key="3">
    <source>
        <dbReference type="Proteomes" id="UP000198415"/>
    </source>
</evidence>
<proteinExistence type="predicted"/>
<dbReference type="EMBL" id="FZNR01000013">
    <property type="protein sequence ID" value="SNS32616.1"/>
    <property type="molecule type" value="Genomic_DNA"/>
</dbReference>
<protein>
    <submittedName>
        <fullName evidence="2">Uncharacterized protein</fullName>
    </submittedName>
</protein>
<sequence>MDSTVRALWLALMIFFSLAVGAVAGLLDWASGSNPFAAVLKGGAAFAATLLLLLAIFYFATGGGKTNP</sequence>
<accession>A0A239DJK1</accession>
<keyword evidence="1" id="KW-1133">Transmembrane helix</keyword>
<reference evidence="2 3" key="1">
    <citation type="submission" date="2017-06" db="EMBL/GenBank/DDBJ databases">
        <authorList>
            <person name="Kim H.J."/>
            <person name="Triplett B.A."/>
        </authorList>
    </citation>
    <scope>NUCLEOTIDE SEQUENCE [LARGE SCALE GENOMIC DNA]</scope>
    <source>
        <strain evidence="2 3">DSM 43151</strain>
    </source>
</reference>
<dbReference type="AlphaFoldDB" id="A0A239DJK1"/>
<keyword evidence="1" id="KW-0812">Transmembrane</keyword>
<evidence type="ECO:0000256" key="1">
    <source>
        <dbReference type="SAM" id="Phobius"/>
    </source>
</evidence>
<dbReference type="Proteomes" id="UP000198415">
    <property type="component" value="Unassembled WGS sequence"/>
</dbReference>
<evidence type="ECO:0000313" key="2">
    <source>
        <dbReference type="EMBL" id="SNS32616.1"/>
    </source>
</evidence>
<gene>
    <name evidence="2" type="ORF">SAMN06264365_113206</name>
</gene>
<organism evidence="2 3">
    <name type="scientific">Actinoplanes regularis</name>
    <dbReference type="NCBI Taxonomy" id="52697"/>
    <lineage>
        <taxon>Bacteria</taxon>
        <taxon>Bacillati</taxon>
        <taxon>Actinomycetota</taxon>
        <taxon>Actinomycetes</taxon>
        <taxon>Micromonosporales</taxon>
        <taxon>Micromonosporaceae</taxon>
        <taxon>Actinoplanes</taxon>
    </lineage>
</organism>
<name>A0A239DJK1_9ACTN</name>
<feature type="transmembrane region" description="Helical" evidence="1">
    <location>
        <begin position="7"/>
        <end position="27"/>
    </location>
</feature>